<name>A0A9X2QWF1_9BACT</name>
<accession>A0A9X2QWF1</accession>
<dbReference type="RefSeq" id="WP_259040279.1">
    <property type="nucleotide sequence ID" value="NZ_JANUAG010000005.1"/>
</dbReference>
<gene>
    <name evidence="1" type="ORF">GGP45_002689</name>
</gene>
<sequence length="66" mass="7299">MAALHFRRAKWWLATSPGEMVIEKSTVLEQLFPSPSRTKAIGALCVEEAIPVPHGRSLKGTSFSQF</sequence>
<dbReference type="Proteomes" id="UP001155144">
    <property type="component" value="Unassembled WGS sequence"/>
</dbReference>
<reference evidence="1" key="1">
    <citation type="submission" date="2022-08" db="EMBL/GenBank/DDBJ databases">
        <title>Genomic Encyclopedia of Type Strains, Phase V (KMG-V): Genome sequencing to study the core and pangenomes of soil and plant-associated prokaryotes.</title>
        <authorList>
            <person name="Whitman W."/>
        </authorList>
    </citation>
    <scope>NUCLEOTIDE SEQUENCE</scope>
    <source>
        <strain evidence="1">SP3026</strain>
    </source>
</reference>
<dbReference type="EMBL" id="JANUBL010000005">
    <property type="protein sequence ID" value="MCS4122329.1"/>
    <property type="molecule type" value="Genomic_DNA"/>
</dbReference>
<evidence type="ECO:0000313" key="2">
    <source>
        <dbReference type="Proteomes" id="UP001155144"/>
    </source>
</evidence>
<comment type="caution">
    <text evidence="1">The sequence shown here is derived from an EMBL/GenBank/DDBJ whole genome shotgun (WGS) entry which is preliminary data.</text>
</comment>
<protein>
    <submittedName>
        <fullName evidence="1">Uncharacterized protein</fullName>
    </submittedName>
</protein>
<proteinExistence type="predicted"/>
<organism evidence="1 2">
    <name type="scientific">Salinibacter ruber</name>
    <dbReference type="NCBI Taxonomy" id="146919"/>
    <lineage>
        <taxon>Bacteria</taxon>
        <taxon>Pseudomonadati</taxon>
        <taxon>Rhodothermota</taxon>
        <taxon>Rhodothermia</taxon>
        <taxon>Rhodothermales</taxon>
        <taxon>Salinibacteraceae</taxon>
        <taxon>Salinibacter</taxon>
    </lineage>
</organism>
<dbReference type="AlphaFoldDB" id="A0A9X2QWF1"/>
<evidence type="ECO:0000313" key="1">
    <source>
        <dbReference type="EMBL" id="MCS4122329.1"/>
    </source>
</evidence>